<proteinExistence type="predicted"/>
<protein>
    <submittedName>
        <fullName evidence="1">Uncharacterized protein</fullName>
    </submittedName>
</protein>
<organism evidence="1">
    <name type="scientific">Arundo donax</name>
    <name type="common">Giant reed</name>
    <name type="synonym">Donax arundinaceus</name>
    <dbReference type="NCBI Taxonomy" id="35708"/>
    <lineage>
        <taxon>Eukaryota</taxon>
        <taxon>Viridiplantae</taxon>
        <taxon>Streptophyta</taxon>
        <taxon>Embryophyta</taxon>
        <taxon>Tracheophyta</taxon>
        <taxon>Spermatophyta</taxon>
        <taxon>Magnoliopsida</taxon>
        <taxon>Liliopsida</taxon>
        <taxon>Poales</taxon>
        <taxon>Poaceae</taxon>
        <taxon>PACMAD clade</taxon>
        <taxon>Arundinoideae</taxon>
        <taxon>Arundineae</taxon>
        <taxon>Arundo</taxon>
    </lineage>
</organism>
<sequence length="28" mass="3241">MLKLSVNLAAMKCYRGPNQVIFACHVWF</sequence>
<reference evidence="1" key="2">
    <citation type="journal article" date="2015" name="Data Brief">
        <title>Shoot transcriptome of the giant reed, Arundo donax.</title>
        <authorList>
            <person name="Barrero R.A."/>
            <person name="Guerrero F.D."/>
            <person name="Moolhuijzen P."/>
            <person name="Goolsby J.A."/>
            <person name="Tidwell J."/>
            <person name="Bellgard S.E."/>
            <person name="Bellgard M.I."/>
        </authorList>
    </citation>
    <scope>NUCLEOTIDE SEQUENCE</scope>
    <source>
        <tissue evidence="1">Shoot tissue taken approximately 20 cm above the soil surface</tissue>
    </source>
</reference>
<reference evidence="1" key="1">
    <citation type="submission" date="2014-09" db="EMBL/GenBank/DDBJ databases">
        <authorList>
            <person name="Magalhaes I.L.F."/>
            <person name="Oliveira U."/>
            <person name="Santos F.R."/>
            <person name="Vidigal T.H.D.A."/>
            <person name="Brescovit A.D."/>
            <person name="Santos A.J."/>
        </authorList>
    </citation>
    <scope>NUCLEOTIDE SEQUENCE</scope>
    <source>
        <tissue evidence="1">Shoot tissue taken approximately 20 cm above the soil surface</tissue>
    </source>
</reference>
<dbReference type="AlphaFoldDB" id="A0A0A8ZKF1"/>
<evidence type="ECO:0000313" key="1">
    <source>
        <dbReference type="EMBL" id="JAD37205.1"/>
    </source>
</evidence>
<accession>A0A0A8ZKF1</accession>
<dbReference type="EMBL" id="GBRH01260690">
    <property type="protein sequence ID" value="JAD37205.1"/>
    <property type="molecule type" value="Transcribed_RNA"/>
</dbReference>
<name>A0A0A8ZKF1_ARUDO</name>